<evidence type="ECO:0000313" key="1">
    <source>
        <dbReference type="EMBL" id="KGG91603.1"/>
    </source>
</evidence>
<dbReference type="EMBL" id="AWTN01000092">
    <property type="protein sequence ID" value="KGG91603.1"/>
    <property type="molecule type" value="Genomic_DNA"/>
</dbReference>
<name>A0A0E3BJV2_9BURK</name>
<proteinExistence type="predicted"/>
<reference evidence="1 2" key="1">
    <citation type="submission" date="2013-09" db="EMBL/GenBank/DDBJ databases">
        <title>High correlation between genotypes and phenotypes of environmental bacteria Comamonas testosteroni strains.</title>
        <authorList>
            <person name="Liu L."/>
            <person name="Zhu W."/>
            <person name="Xia X."/>
            <person name="Xu B."/>
            <person name="Luo M."/>
            <person name="Wang G."/>
        </authorList>
    </citation>
    <scope>NUCLEOTIDE SEQUENCE [LARGE SCALE GENOMIC DNA]</scope>
    <source>
        <strain evidence="1 2">JL14</strain>
    </source>
</reference>
<gene>
    <name evidence="1" type="ORF">P245_13450</name>
</gene>
<dbReference type="RefSeq" id="WP_034379687.1">
    <property type="nucleotide sequence ID" value="NZ_AP025193.1"/>
</dbReference>
<comment type="caution">
    <text evidence="1">The sequence shown here is derived from an EMBL/GenBank/DDBJ whole genome shotgun (WGS) entry which is preliminary data.</text>
</comment>
<sequence length="61" mass="6699">MPSLIFMTVSSLAVAVAVMWHFVDVAVHQSKHVDHLHAHVPPVHVSPFVGDVWALIFSGFP</sequence>
<dbReference type="AlphaFoldDB" id="A0A0E3BJV2"/>
<dbReference type="GeneID" id="69561565"/>
<organism evidence="1 2">
    <name type="scientific">Comamonas thiooxydans</name>
    <dbReference type="NCBI Taxonomy" id="363952"/>
    <lineage>
        <taxon>Bacteria</taxon>
        <taxon>Pseudomonadati</taxon>
        <taxon>Pseudomonadota</taxon>
        <taxon>Betaproteobacteria</taxon>
        <taxon>Burkholderiales</taxon>
        <taxon>Comamonadaceae</taxon>
        <taxon>Comamonas</taxon>
    </lineage>
</organism>
<accession>A0A0E3BJV2</accession>
<dbReference type="Proteomes" id="UP000029567">
    <property type="component" value="Unassembled WGS sequence"/>
</dbReference>
<protein>
    <submittedName>
        <fullName evidence="1">Uncharacterized protein</fullName>
    </submittedName>
</protein>
<evidence type="ECO:0000313" key="2">
    <source>
        <dbReference type="Proteomes" id="UP000029567"/>
    </source>
</evidence>